<dbReference type="AlphaFoldDB" id="A0A8T7M194"/>
<organism evidence="1 3">
    <name type="scientific">Candidatus Chlorohelix allophototropha</name>
    <dbReference type="NCBI Taxonomy" id="3003348"/>
    <lineage>
        <taxon>Bacteria</taxon>
        <taxon>Bacillati</taxon>
        <taxon>Chloroflexota</taxon>
        <taxon>Chloroflexia</taxon>
        <taxon>Candidatus Chloroheliales</taxon>
        <taxon>Candidatus Chloroheliaceae</taxon>
        <taxon>Candidatus Chlorohelix</taxon>
    </lineage>
</organism>
<dbReference type="Proteomes" id="UP001431572">
    <property type="component" value="Chromosome 1"/>
</dbReference>
<dbReference type="EMBL" id="JACATZ010000001">
    <property type="protein sequence ID" value="NWJ44426.1"/>
    <property type="molecule type" value="Genomic_DNA"/>
</dbReference>
<evidence type="ECO:0000313" key="3">
    <source>
        <dbReference type="Proteomes" id="UP000521676"/>
    </source>
</evidence>
<dbReference type="EMBL" id="CP128399">
    <property type="protein sequence ID" value="WJW66318.1"/>
    <property type="molecule type" value="Genomic_DNA"/>
</dbReference>
<protein>
    <submittedName>
        <fullName evidence="1">Uncharacterized protein</fullName>
    </submittedName>
</protein>
<accession>A0A8T7M194</accession>
<evidence type="ECO:0000313" key="4">
    <source>
        <dbReference type="Proteomes" id="UP001431572"/>
    </source>
</evidence>
<dbReference type="RefSeq" id="WP_341468201.1">
    <property type="nucleotide sequence ID" value="NZ_CP128399.1"/>
</dbReference>
<evidence type="ECO:0000313" key="1">
    <source>
        <dbReference type="EMBL" id="NWJ44426.1"/>
    </source>
</evidence>
<dbReference type="Proteomes" id="UP000521676">
    <property type="component" value="Unassembled WGS sequence"/>
</dbReference>
<keyword evidence="4" id="KW-1185">Reference proteome</keyword>
<reference evidence="2" key="2">
    <citation type="journal article" date="2024" name="Nature">
        <title>Anoxygenic phototroph of the Chloroflexota uses a type I reaction centre.</title>
        <authorList>
            <person name="Tsuji J.M."/>
            <person name="Shaw N.A."/>
            <person name="Nagashima S."/>
            <person name="Venkiteswaran J.J."/>
            <person name="Schiff S.L."/>
            <person name="Watanabe T."/>
            <person name="Fukui M."/>
            <person name="Hanada S."/>
            <person name="Tank M."/>
            <person name="Neufeld J.D."/>
        </authorList>
    </citation>
    <scope>NUCLEOTIDE SEQUENCE</scope>
    <source>
        <strain evidence="2">L227-S17</strain>
    </source>
</reference>
<gene>
    <name evidence="1" type="ORF">HXX08_00965</name>
    <name evidence="2" type="ORF">OZ401_002112</name>
</gene>
<sequence>MLVYSSPDRFFENCLEQCALRDSWQRKAPTLSEAKVAESLYRTLVRALNDLRSGADTVYARGKPSGEIDDSDAWERKWQAWASARATAFYSRAALVLLGEKGYLAYFLEILRTSDNLAFLGASNDLLQHSSGYYLSGAEEDLTRSQLADFWQQRGL</sequence>
<evidence type="ECO:0000313" key="2">
    <source>
        <dbReference type="EMBL" id="WJW66318.1"/>
    </source>
</evidence>
<reference evidence="1 3" key="1">
    <citation type="submission" date="2020-06" db="EMBL/GenBank/DDBJ databases">
        <title>Anoxygenic phototrophic Chloroflexota member uses a Type I reaction center.</title>
        <authorList>
            <person name="Tsuji J.M."/>
            <person name="Shaw N.A."/>
            <person name="Nagashima S."/>
            <person name="Venkiteswaran J."/>
            <person name="Schiff S.L."/>
            <person name="Hanada S."/>
            <person name="Tank M."/>
            <person name="Neufeld J.D."/>
        </authorList>
    </citation>
    <scope>NUCLEOTIDE SEQUENCE [LARGE SCALE GENOMIC DNA]</scope>
    <source>
        <strain evidence="1">L227-S17</strain>
    </source>
</reference>
<name>A0A8T7M194_9CHLR</name>
<proteinExistence type="predicted"/>